<dbReference type="PANTHER" id="PTHR13803">
    <property type="entry name" value="SEC24-RELATED PROTEIN"/>
    <property type="match status" value="1"/>
</dbReference>
<dbReference type="InterPro" id="IPR006900">
    <property type="entry name" value="Sec23/24_helical_dom"/>
</dbReference>
<dbReference type="GO" id="GO:0006886">
    <property type="term" value="P:intracellular protein transport"/>
    <property type="evidence" value="ECO:0007669"/>
    <property type="project" value="InterPro"/>
</dbReference>
<feature type="domain" description="Sec23/Sec24 helical" evidence="13">
    <location>
        <begin position="496"/>
        <end position="596"/>
    </location>
</feature>
<dbReference type="SUPFAM" id="SSF53300">
    <property type="entry name" value="vWA-like"/>
    <property type="match status" value="1"/>
</dbReference>
<dbReference type="InterPro" id="IPR007123">
    <property type="entry name" value="Gelsolin-like_dom"/>
</dbReference>
<dbReference type="InterPro" id="IPR006895">
    <property type="entry name" value="Znf_Sec23_Sec24"/>
</dbReference>
<dbReference type="WBParaSite" id="nRc.2.0.1.t46262-RA">
    <property type="protein sequence ID" value="nRc.2.0.1.t46262-RA"/>
    <property type="gene ID" value="nRc.2.0.1.g46262"/>
</dbReference>
<evidence type="ECO:0000256" key="7">
    <source>
        <dbReference type="ARBA" id="ARBA00022927"/>
    </source>
</evidence>
<dbReference type="InterPro" id="IPR006896">
    <property type="entry name" value="Sec23/24_trunk_dom"/>
</dbReference>
<reference evidence="15" key="1">
    <citation type="submission" date="2022-11" db="UniProtKB">
        <authorList>
            <consortium name="WormBaseParasite"/>
        </authorList>
    </citation>
    <scope>IDENTIFICATION</scope>
</reference>
<keyword evidence="7" id="KW-0653">Protein transport</keyword>
<dbReference type="GO" id="GO:0005789">
    <property type="term" value="C:endoplasmic reticulum membrane"/>
    <property type="evidence" value="ECO:0007669"/>
    <property type="project" value="UniProtKB-SubCell"/>
</dbReference>
<feature type="domain" description="Zinc finger Sec23/Sec24-type" evidence="11">
    <location>
        <begin position="157"/>
        <end position="194"/>
    </location>
</feature>
<dbReference type="InterPro" id="IPR036175">
    <property type="entry name" value="Sec23/24_helical_dom_sf"/>
</dbReference>
<organism evidence="14 15">
    <name type="scientific">Romanomermis culicivorax</name>
    <name type="common">Nematode worm</name>
    <dbReference type="NCBI Taxonomy" id="13658"/>
    <lineage>
        <taxon>Eukaryota</taxon>
        <taxon>Metazoa</taxon>
        <taxon>Ecdysozoa</taxon>
        <taxon>Nematoda</taxon>
        <taxon>Enoplea</taxon>
        <taxon>Dorylaimia</taxon>
        <taxon>Mermithida</taxon>
        <taxon>Mermithoidea</taxon>
        <taxon>Mermithidae</taxon>
        <taxon>Romanomermis</taxon>
    </lineage>
</organism>
<dbReference type="SUPFAM" id="SSF81811">
    <property type="entry name" value="Helical domain of Sec23/24"/>
    <property type="match status" value="1"/>
</dbReference>
<dbReference type="Proteomes" id="UP000887565">
    <property type="component" value="Unplaced"/>
</dbReference>
<dbReference type="GO" id="GO:0070971">
    <property type="term" value="C:endoplasmic reticulum exit site"/>
    <property type="evidence" value="ECO:0007669"/>
    <property type="project" value="TreeGrafter"/>
</dbReference>
<evidence type="ECO:0000256" key="5">
    <source>
        <dbReference type="ARBA" id="ARBA00022448"/>
    </source>
</evidence>
<keyword evidence="6" id="KW-0963">Cytoplasm</keyword>
<evidence type="ECO:0000313" key="15">
    <source>
        <dbReference type="WBParaSite" id="nRc.2.0.1.t46262-RA"/>
    </source>
</evidence>
<evidence type="ECO:0000256" key="6">
    <source>
        <dbReference type="ARBA" id="ARBA00022490"/>
    </source>
</evidence>
<dbReference type="InterPro" id="IPR029006">
    <property type="entry name" value="ADF-H/Gelsolin-like_dom_sf"/>
</dbReference>
<dbReference type="Pfam" id="PF04811">
    <property type="entry name" value="Sec23_trunk"/>
    <property type="match status" value="1"/>
</dbReference>
<dbReference type="GO" id="GO:0030127">
    <property type="term" value="C:COPII vesicle coat"/>
    <property type="evidence" value="ECO:0007669"/>
    <property type="project" value="InterPro"/>
</dbReference>
<dbReference type="Pfam" id="PF04810">
    <property type="entry name" value="zf-Sec23_Sec24"/>
    <property type="match status" value="1"/>
</dbReference>
<dbReference type="InterPro" id="IPR036174">
    <property type="entry name" value="Znf_Sec23_Sec24_sf"/>
</dbReference>
<feature type="domain" description="Sec23/Sec24 trunk" evidence="12">
    <location>
        <begin position="230"/>
        <end position="431"/>
    </location>
</feature>
<evidence type="ECO:0000259" key="12">
    <source>
        <dbReference type="Pfam" id="PF04811"/>
    </source>
</evidence>
<dbReference type="InterPro" id="IPR036180">
    <property type="entry name" value="Gelsolin-like_dom_sf"/>
</dbReference>
<dbReference type="Pfam" id="PF04815">
    <property type="entry name" value="Sec23_helical"/>
    <property type="match status" value="1"/>
</dbReference>
<dbReference type="GO" id="GO:0090110">
    <property type="term" value="P:COPII-coated vesicle cargo loading"/>
    <property type="evidence" value="ECO:0007669"/>
    <property type="project" value="TreeGrafter"/>
</dbReference>
<dbReference type="GO" id="GO:0000149">
    <property type="term" value="F:SNARE binding"/>
    <property type="evidence" value="ECO:0007669"/>
    <property type="project" value="TreeGrafter"/>
</dbReference>
<dbReference type="Gene3D" id="3.40.20.10">
    <property type="entry name" value="Severin"/>
    <property type="match status" value="1"/>
</dbReference>
<dbReference type="PANTHER" id="PTHR13803:SF39">
    <property type="entry name" value="SECRETORY 24AB, ISOFORM A"/>
    <property type="match status" value="1"/>
</dbReference>
<keyword evidence="9" id="KW-0968">Cytoplasmic vesicle</keyword>
<keyword evidence="8" id="KW-0333">Golgi apparatus</keyword>
<dbReference type="Gene3D" id="2.60.40.1670">
    <property type="entry name" value="beta-sandwich domain of Sec23/24"/>
    <property type="match status" value="1"/>
</dbReference>
<dbReference type="InterPro" id="IPR036465">
    <property type="entry name" value="vWFA_dom_sf"/>
</dbReference>
<dbReference type="SUPFAM" id="SSF81995">
    <property type="entry name" value="beta-sandwich domain of Sec23/24"/>
    <property type="match status" value="1"/>
</dbReference>
<dbReference type="Gene3D" id="1.20.120.730">
    <property type="entry name" value="Sec23/Sec24 helical domain"/>
    <property type="match status" value="1"/>
</dbReference>
<dbReference type="SUPFAM" id="SSF82919">
    <property type="entry name" value="Zn-finger domain of Sec23/24"/>
    <property type="match status" value="1"/>
</dbReference>
<evidence type="ECO:0000256" key="4">
    <source>
        <dbReference type="ARBA" id="ARBA00008334"/>
    </source>
</evidence>
<evidence type="ECO:0000313" key="14">
    <source>
        <dbReference type="Proteomes" id="UP000887565"/>
    </source>
</evidence>
<dbReference type="InterPro" id="IPR050550">
    <property type="entry name" value="SEC23_SEC24_subfamily"/>
</dbReference>
<accession>A0A915L664</accession>
<dbReference type="GO" id="GO:0000139">
    <property type="term" value="C:Golgi membrane"/>
    <property type="evidence" value="ECO:0007669"/>
    <property type="project" value="UniProtKB-SubCell"/>
</dbReference>
<evidence type="ECO:0000259" key="13">
    <source>
        <dbReference type="Pfam" id="PF04815"/>
    </source>
</evidence>
<dbReference type="FunFam" id="2.30.30.380:FF:000004">
    <property type="entry name" value="SEC24 homolog B, COPII coat complex component"/>
    <property type="match status" value="1"/>
</dbReference>
<proteinExistence type="inferred from homology"/>
<evidence type="ECO:0000256" key="8">
    <source>
        <dbReference type="ARBA" id="ARBA00023034"/>
    </source>
</evidence>
<dbReference type="AlphaFoldDB" id="A0A915L664"/>
<comment type="similarity">
    <text evidence="4">Belongs to the SEC23/SEC24 family. SEC24 subfamily.</text>
</comment>
<dbReference type="Gene3D" id="3.40.50.410">
    <property type="entry name" value="von Willebrand factor, type A domain"/>
    <property type="match status" value="1"/>
</dbReference>
<evidence type="ECO:0000256" key="1">
    <source>
        <dbReference type="ARBA" id="ARBA00004299"/>
    </source>
</evidence>
<sequence>MNYQSNHVDGQHTASTAHQNQYGMVNNNFVKNHVSPPLCMTNSDFTYDHNGGSANNARQYPLQQQQLQQHQQSSLRVIDLFQSHRSAHQQPYEQPCVALPPIFEYGDLNCSPSIFRCTLTAIPQNQELLKKCRLPFGLVLHPFKDMKLLNVLQSSIIVRCRSCRTYINPFVSFPDQRSWKCNICHRRNDLPDEFHYDPASKSYGDARRRPEIKNATVEFIAPSEYMVRSPQPPVYLYVLDISKSAAATGYLDSFCNRLISNIDFIPGDKRAFIGFLCVDSNLHFFTLSENRQPKELIVTDVDELCIPLFDGLLINLHDNKKSIINFLQNLPQLYRSNKDQNFALGAALHAAKSLLSDNGGRVTVMISVLPTIGPGCLSGRENPNMRSAEEVQHLEAATDFYRTLALEFSSQQIAVDLFALNTQYIDLATIFVNCFCSWFQESFKVDLKLSRFQEKKQSRLLPKVDLKSGFSNPAIYELKRFEEELSRYFARKIGFEAVLRVRCTRAVDRTISGSNLSDAREAMVNACVDIYGSYMHSLSSTTLGGSFLSPGGLRTLPLYVLGLLKHTAFTYGTSIKLDSRVFALCNFRTLPLNLFMLQICPSLHPLHLVDNAGSDLPLLSLSYERIDRHGVYLMDTGDYLFIFVGQAVSEQFCQNVFNVQCFGALREDIENLPELDNPISTAVRKFITNRIKDRPVSPPVRIIREDSPDRDLFIKRLIEDRTDSAFSYIEFLRHIHNEIKP</sequence>
<dbReference type="OMA" id="CPANDYY"/>
<dbReference type="Gene3D" id="2.30.30.380">
    <property type="entry name" value="Zn-finger domain of Sec23/24"/>
    <property type="match status" value="1"/>
</dbReference>
<evidence type="ECO:0000259" key="11">
    <source>
        <dbReference type="Pfam" id="PF04810"/>
    </source>
</evidence>
<evidence type="ECO:0000256" key="9">
    <source>
        <dbReference type="ARBA" id="ARBA00023329"/>
    </source>
</evidence>
<keyword evidence="14" id="KW-1185">Reference proteome</keyword>
<comment type="subcellular location">
    <subcellularLocation>
        <location evidence="1">Cytoplasmic vesicle</location>
        <location evidence="1">COPII-coated vesicle membrane</location>
        <topology evidence="1">Peripheral membrane protein</topology>
        <orientation evidence="1">Cytoplasmic side</orientation>
    </subcellularLocation>
    <subcellularLocation>
        <location evidence="3">Endoplasmic reticulum membrane</location>
        <topology evidence="3">Peripheral membrane protein</topology>
        <orientation evidence="3">Cytoplasmic side</orientation>
    </subcellularLocation>
    <subcellularLocation>
        <location evidence="2">Golgi apparatus membrane</location>
    </subcellularLocation>
</comment>
<dbReference type="GO" id="GO:0008270">
    <property type="term" value="F:zinc ion binding"/>
    <property type="evidence" value="ECO:0007669"/>
    <property type="project" value="InterPro"/>
</dbReference>
<evidence type="ECO:0000259" key="10">
    <source>
        <dbReference type="Pfam" id="PF00626"/>
    </source>
</evidence>
<dbReference type="SUPFAM" id="SSF82754">
    <property type="entry name" value="C-terminal, gelsolin-like domain of Sec23/24"/>
    <property type="match status" value="1"/>
</dbReference>
<dbReference type="Pfam" id="PF00626">
    <property type="entry name" value="Gelsolin"/>
    <property type="match status" value="1"/>
</dbReference>
<feature type="domain" description="Gelsolin-like" evidence="10">
    <location>
        <begin position="620"/>
        <end position="686"/>
    </location>
</feature>
<protein>
    <submittedName>
        <fullName evidence="15">Protein transport protein Sec24B</fullName>
    </submittedName>
</protein>
<keyword evidence="5" id="KW-0813">Transport</keyword>
<evidence type="ECO:0000256" key="3">
    <source>
        <dbReference type="ARBA" id="ARBA00004397"/>
    </source>
</evidence>
<name>A0A915L664_ROMCU</name>
<evidence type="ECO:0000256" key="2">
    <source>
        <dbReference type="ARBA" id="ARBA00004394"/>
    </source>
</evidence>